<accession>F0XGM9</accession>
<dbReference type="InterPro" id="IPR013120">
    <property type="entry name" value="FAR_NAD-bd"/>
</dbReference>
<reference evidence="4 5" key="1">
    <citation type="journal article" date="2011" name="Proc. Natl. Acad. Sci. U.S.A.">
        <title>Genome and transcriptome analyses of the mountain pine beetle-fungal symbiont Grosmannia clavigera, a lodgepole pine pathogen.</title>
        <authorList>
            <person name="DiGuistini S."/>
            <person name="Wang Y."/>
            <person name="Liao N.Y."/>
            <person name="Taylor G."/>
            <person name="Tanguay P."/>
            <person name="Feau N."/>
            <person name="Henrissat B."/>
            <person name="Chan S.K."/>
            <person name="Hesse-Orce U."/>
            <person name="Alamouti S.M."/>
            <person name="Tsui C.K.M."/>
            <person name="Docking R.T."/>
            <person name="Levasseur A."/>
            <person name="Haridas S."/>
            <person name="Robertson G."/>
            <person name="Birol I."/>
            <person name="Holt R.A."/>
            <person name="Marra M.A."/>
            <person name="Hamelin R.C."/>
            <person name="Hirst M."/>
            <person name="Jones S.J.M."/>
            <person name="Bohlmann J."/>
            <person name="Breuil C."/>
        </authorList>
    </citation>
    <scope>NUCLEOTIDE SEQUENCE [LARGE SCALE GENOMIC DNA]</scope>
    <source>
        <strain evidence="5">kw1407 / UAMH 11150</strain>
    </source>
</reference>
<dbReference type="Pfam" id="PF23562">
    <property type="entry name" value="AMP-binding_C_3"/>
    <property type="match status" value="1"/>
</dbReference>
<evidence type="ECO:0000259" key="3">
    <source>
        <dbReference type="PROSITE" id="PS50075"/>
    </source>
</evidence>
<evidence type="ECO:0000313" key="4">
    <source>
        <dbReference type="EMBL" id="EFX03079.1"/>
    </source>
</evidence>
<dbReference type="SUPFAM" id="SSF47336">
    <property type="entry name" value="ACP-like"/>
    <property type="match status" value="1"/>
</dbReference>
<name>F0XGM9_GROCL</name>
<dbReference type="GeneID" id="25976061"/>
<dbReference type="PANTHER" id="PTHR43439">
    <property type="entry name" value="PHENYLACETATE-COENZYME A LIGASE"/>
    <property type="match status" value="1"/>
</dbReference>
<organism evidence="5">
    <name type="scientific">Grosmannia clavigera (strain kw1407 / UAMH 11150)</name>
    <name type="common">Blue stain fungus</name>
    <name type="synonym">Graphiocladiella clavigera</name>
    <dbReference type="NCBI Taxonomy" id="655863"/>
    <lineage>
        <taxon>Eukaryota</taxon>
        <taxon>Fungi</taxon>
        <taxon>Dikarya</taxon>
        <taxon>Ascomycota</taxon>
        <taxon>Pezizomycotina</taxon>
        <taxon>Sordariomycetes</taxon>
        <taxon>Sordariomycetidae</taxon>
        <taxon>Ophiostomatales</taxon>
        <taxon>Ophiostomataceae</taxon>
        <taxon>Leptographium</taxon>
    </lineage>
</organism>
<evidence type="ECO:0000256" key="1">
    <source>
        <dbReference type="ARBA" id="ARBA00022450"/>
    </source>
</evidence>
<dbReference type="AlphaFoldDB" id="F0XGM9"/>
<dbReference type="Pfam" id="PF00550">
    <property type="entry name" value="PP-binding"/>
    <property type="match status" value="1"/>
</dbReference>
<evidence type="ECO:0000313" key="5">
    <source>
        <dbReference type="Proteomes" id="UP000007796"/>
    </source>
</evidence>
<dbReference type="Gene3D" id="3.40.50.12780">
    <property type="entry name" value="N-terminal domain of ligase-like"/>
    <property type="match status" value="1"/>
</dbReference>
<dbReference type="InterPro" id="IPR009081">
    <property type="entry name" value="PP-bd_ACP"/>
</dbReference>
<dbReference type="InterPro" id="IPR036736">
    <property type="entry name" value="ACP-like_sf"/>
</dbReference>
<dbReference type="SUPFAM" id="SSF51735">
    <property type="entry name" value="NAD(P)-binding Rossmann-fold domains"/>
    <property type="match status" value="1"/>
</dbReference>
<dbReference type="STRING" id="655863.F0XGM9"/>
<protein>
    <submittedName>
        <fullName evidence="4">Nonribosomal peptide synthetase</fullName>
    </submittedName>
</protein>
<dbReference type="PANTHER" id="PTHR43439:SF2">
    <property type="entry name" value="ENZYME, PUTATIVE (JCVI)-RELATED"/>
    <property type="match status" value="1"/>
</dbReference>
<keyword evidence="5" id="KW-1185">Reference proteome</keyword>
<dbReference type="PROSITE" id="PS00455">
    <property type="entry name" value="AMP_BINDING"/>
    <property type="match status" value="1"/>
</dbReference>
<sequence>MGSLDCGLAAVEGPAYGKRLIPHVVDDLARNDPLAEVFQIPRSSDAKDGWETITAKAFSNAINSYAYHIIETCGPAPKDTFPTIAYIGPNDARYLVVFVACIKAGYKALFTSPRNSEEAHMKLFEETDCRFVAFADQYEEKAQAWREQREMVPVPIGSVASCFHAKESPAFPFNKTYEQAQWEPAVVLHTSGSTGLPKPIVVAQGLLALLDNYHNVGQFQGEESVIRVLTGRSKRIFNPMPLFHAGGLMLSSMWIYWQSPFALASSERPLSADFAQECLAASDVESACLPPAILEDMSHNPEQLAALQKLNFAVTFGGNISREIGNKLTQNGVVLINLISATETGLFPLFFQSNPELWQYFIFNTEMMGGDWRKASDTEEVYELVVVRKDKHHPTDQGIFYTFPDLTEYSTKDLYRPHPTLPNHWTYHGRADNIIVFSTGEKLNPVTIEDTVAAHADVKGALVIGSDKFQAGLILEPLRAPQDADERKRFIDNVWPYIVKANKETVAHGRISREFIILSDPAKPFPRASKGTVQRKATITLYQKEIDELYATAGQVSHGEVPPIDVSSEDNLVQAIQDLFETKLEAGKIDPDVQFYTAGVDSLQTIEAAKLLRAGLESAGHPTDSSTMASRVIYNYPTPRKLAQYILATIVGGQGVTAESQEAHHLEAMQQLWDKYTTDLVQAKTGRPEALDENQTVVLTGSTGMLGSYLLDFMAKSAAVKRIVCLNRAADGGLSQQARAAKERGLLEGYNGKAEFYQANLSRSDFGLPADVFGGLLQEADRFVHNAWSVNFNIPVETFEPHIQGVRNIADFASQSAKRVAVAFISSIASAEHWDQSKGAVPEERLEDLRLSNGGYGSSKLVGSLVMDDAHRTGDFPLAVVRVGQIAGPEATSGAWNRHEWFPSIVASSLYLKALPADLATMKRIDWTPAERIARLVLEVDGITQPVDPKHISGYYHGVNPSETTWTTIAPAIRAYYGVERIAEEVPFSEWIARLEQSQTDDAKDIERNPGIKLLDSYRAMAADAAANRGMPPFEVKHTTASSPTMASSTAVTPELMQNWCKQWGFETV</sequence>
<evidence type="ECO:0000256" key="2">
    <source>
        <dbReference type="ARBA" id="ARBA00022553"/>
    </source>
</evidence>
<dbReference type="Pfam" id="PF07993">
    <property type="entry name" value="NAD_binding_4"/>
    <property type="match status" value="1"/>
</dbReference>
<dbReference type="InParanoid" id="F0XGM9"/>
<dbReference type="InterPro" id="IPR006162">
    <property type="entry name" value="Ppantetheine_attach_site"/>
</dbReference>
<dbReference type="OrthoDB" id="429813at2759"/>
<dbReference type="SUPFAM" id="SSF56801">
    <property type="entry name" value="Acetyl-CoA synthetase-like"/>
    <property type="match status" value="1"/>
</dbReference>
<dbReference type="InterPro" id="IPR051414">
    <property type="entry name" value="Adenylate-forming_Reductase"/>
</dbReference>
<dbReference type="eggNOG" id="KOG1178">
    <property type="taxonomic scope" value="Eukaryota"/>
</dbReference>
<keyword evidence="1" id="KW-0596">Phosphopantetheine</keyword>
<dbReference type="Pfam" id="PF00501">
    <property type="entry name" value="AMP-binding"/>
    <property type="match status" value="1"/>
</dbReference>
<dbReference type="InterPro" id="IPR042099">
    <property type="entry name" value="ANL_N_sf"/>
</dbReference>
<dbReference type="Gene3D" id="1.10.1200.10">
    <property type="entry name" value="ACP-like"/>
    <property type="match status" value="1"/>
</dbReference>
<dbReference type="PROSITE" id="PS50075">
    <property type="entry name" value="CARRIER"/>
    <property type="match status" value="1"/>
</dbReference>
<dbReference type="InterPro" id="IPR020845">
    <property type="entry name" value="AMP-binding_CS"/>
</dbReference>
<dbReference type="RefSeq" id="XP_014172561.1">
    <property type="nucleotide sequence ID" value="XM_014317086.1"/>
</dbReference>
<dbReference type="EMBL" id="GL629769">
    <property type="protein sequence ID" value="EFX03079.1"/>
    <property type="molecule type" value="Genomic_DNA"/>
</dbReference>
<keyword evidence="2" id="KW-0597">Phosphoprotein</keyword>
<dbReference type="PROSITE" id="PS00012">
    <property type="entry name" value="PHOSPHOPANTETHEINE"/>
    <property type="match status" value="1"/>
</dbReference>
<proteinExistence type="predicted"/>
<dbReference type="Proteomes" id="UP000007796">
    <property type="component" value="Unassembled WGS sequence"/>
</dbReference>
<feature type="domain" description="Carrier" evidence="3">
    <location>
        <begin position="567"/>
        <end position="650"/>
    </location>
</feature>
<dbReference type="HOGENOM" id="CLU_002220_0_0_1"/>
<gene>
    <name evidence="4" type="ORF">CMQ_3008</name>
</gene>
<dbReference type="Gene3D" id="3.40.50.720">
    <property type="entry name" value="NAD(P)-binding Rossmann-like Domain"/>
    <property type="match status" value="1"/>
</dbReference>
<dbReference type="InterPro" id="IPR036291">
    <property type="entry name" value="NAD(P)-bd_dom_sf"/>
</dbReference>
<dbReference type="InterPro" id="IPR000873">
    <property type="entry name" value="AMP-dep_synth/lig_dom"/>
</dbReference>